<evidence type="ECO:0008006" key="3">
    <source>
        <dbReference type="Google" id="ProtNLM"/>
    </source>
</evidence>
<name>A0ABQ0JTS4_9BACT</name>
<sequence length="62" mass="6977">MKINCILCGHNFDLNDTYDDYEGEVKCWVCGGVLDIKVQEGKLKSLKYSHTPRPVSEGTRTA</sequence>
<accession>A0ABQ0JTS4</accession>
<dbReference type="EMBL" id="BAFN01000001">
    <property type="protein sequence ID" value="GAN32162.1"/>
    <property type="molecule type" value="Genomic_DNA"/>
</dbReference>
<evidence type="ECO:0000313" key="1">
    <source>
        <dbReference type="EMBL" id="GAN32162.1"/>
    </source>
</evidence>
<dbReference type="Proteomes" id="UP000032309">
    <property type="component" value="Unassembled WGS sequence"/>
</dbReference>
<protein>
    <recommendedName>
        <fullName evidence="3">TFIIB-type domain-containing protein</fullName>
    </recommendedName>
</protein>
<comment type="caution">
    <text evidence="1">The sequence shown here is derived from an EMBL/GenBank/DDBJ whole genome shotgun (WGS) entry which is preliminary data.</text>
</comment>
<dbReference type="RefSeq" id="WP_052562321.1">
    <property type="nucleotide sequence ID" value="NZ_BAFN01000001.1"/>
</dbReference>
<gene>
    <name evidence="1" type="ORF">BROSI_A0674</name>
</gene>
<organism evidence="1 2">
    <name type="scientific">Candidatus Brocadia sinica JPN1</name>
    <dbReference type="NCBI Taxonomy" id="1197129"/>
    <lineage>
        <taxon>Bacteria</taxon>
        <taxon>Pseudomonadati</taxon>
        <taxon>Planctomycetota</taxon>
        <taxon>Candidatus Brocadiia</taxon>
        <taxon>Candidatus Brocadiales</taxon>
        <taxon>Candidatus Brocadiaceae</taxon>
        <taxon>Candidatus Brocadia</taxon>
    </lineage>
</organism>
<reference evidence="2" key="1">
    <citation type="journal article" date="2015" name="Genome Announc.">
        <title>Draft Genome Sequence of an Anaerobic Ammonium-Oxidizing Bacterium, "Candidatus Brocadia sinica".</title>
        <authorList>
            <person name="Oshiki M."/>
            <person name="Shinyako-Hata K."/>
            <person name="Satoh H."/>
            <person name="Okabe S."/>
        </authorList>
    </citation>
    <scope>NUCLEOTIDE SEQUENCE [LARGE SCALE GENOMIC DNA]</scope>
    <source>
        <strain evidence="2">JPN1</strain>
    </source>
</reference>
<evidence type="ECO:0000313" key="2">
    <source>
        <dbReference type="Proteomes" id="UP000032309"/>
    </source>
</evidence>
<proteinExistence type="predicted"/>
<keyword evidence="2" id="KW-1185">Reference proteome</keyword>